<dbReference type="EMBL" id="PVTH01000001">
    <property type="protein sequence ID" value="PRY55461.1"/>
    <property type="molecule type" value="Genomic_DNA"/>
</dbReference>
<organism evidence="7 8">
    <name type="scientific">Arcticibacter pallidicorallinus</name>
    <dbReference type="NCBI Taxonomy" id="1259464"/>
    <lineage>
        <taxon>Bacteria</taxon>
        <taxon>Pseudomonadati</taxon>
        <taxon>Bacteroidota</taxon>
        <taxon>Sphingobacteriia</taxon>
        <taxon>Sphingobacteriales</taxon>
        <taxon>Sphingobacteriaceae</taxon>
        <taxon>Arcticibacter</taxon>
    </lineage>
</organism>
<feature type="transmembrane region" description="Helical" evidence="6">
    <location>
        <begin position="338"/>
        <end position="358"/>
    </location>
</feature>
<evidence type="ECO:0000256" key="5">
    <source>
        <dbReference type="ARBA" id="ARBA00023136"/>
    </source>
</evidence>
<feature type="transmembrane region" description="Helical" evidence="6">
    <location>
        <begin position="281"/>
        <end position="299"/>
    </location>
</feature>
<keyword evidence="5 6" id="KW-0472">Membrane</keyword>
<dbReference type="GO" id="GO:0015920">
    <property type="term" value="P:lipopolysaccharide transport"/>
    <property type="evidence" value="ECO:0007669"/>
    <property type="project" value="TreeGrafter"/>
</dbReference>
<dbReference type="InterPro" id="IPR005495">
    <property type="entry name" value="LptG/LptF_permease"/>
</dbReference>
<evidence type="ECO:0000256" key="4">
    <source>
        <dbReference type="ARBA" id="ARBA00022989"/>
    </source>
</evidence>
<feature type="transmembrane region" description="Helical" evidence="6">
    <location>
        <begin position="16"/>
        <end position="37"/>
    </location>
</feature>
<dbReference type="GO" id="GO:0043190">
    <property type="term" value="C:ATP-binding cassette (ABC) transporter complex"/>
    <property type="evidence" value="ECO:0007669"/>
    <property type="project" value="TreeGrafter"/>
</dbReference>
<keyword evidence="2" id="KW-1003">Cell membrane</keyword>
<feature type="transmembrane region" description="Helical" evidence="6">
    <location>
        <begin position="306"/>
        <end position="326"/>
    </location>
</feature>
<keyword evidence="8" id="KW-1185">Reference proteome</keyword>
<reference evidence="7 8" key="1">
    <citation type="submission" date="2018-03" db="EMBL/GenBank/DDBJ databases">
        <title>Genomic Encyclopedia of Type Strains, Phase III (KMG-III): the genomes of soil and plant-associated and newly described type strains.</title>
        <authorList>
            <person name="Whitman W."/>
        </authorList>
    </citation>
    <scope>NUCLEOTIDE SEQUENCE [LARGE SCALE GENOMIC DNA]</scope>
    <source>
        <strain evidence="7 8">CGMCC 1.9313</strain>
    </source>
</reference>
<keyword evidence="3 6" id="KW-0812">Transmembrane</keyword>
<dbReference type="Pfam" id="PF03739">
    <property type="entry name" value="LptF_LptG"/>
    <property type="match status" value="1"/>
</dbReference>
<gene>
    <name evidence="7" type="ORF">B0I27_101432</name>
</gene>
<accession>A0A2T0UBZ4</accession>
<sequence length="362" mass="41610">MNRFVKIIDWYIIRKYLGTFLFTCAIFTVVIVIFDVSEKLDDFLKRSAPLSKILFEYYAGFVPFYLNFLWPLINFIAVIFFTAKMADQTEIVPILSGGVSFKRFLWPYFISSFILFSISLIANLFVIPQTNKLMIRFENIYIKPANNESKSETHMQIDKNTLVFIKNFDNVQKVGYTFILEKFNGDQLVEKMMADRIVWDSVKSKWSIENYTVRTIKGLKETMTSGTKKDTTLDMRPVDFVVYDNIYSAMSTPELNERIEKEKIRGTGVMQLLQLELYKRYVNPLAAFVLTLMGVSLSSRKVRGGIGLPLGIGIFLSFTYILFIQFSTMFSLKGGLPPLVAVFIPNILFGALGVYLMIKAPK</sequence>
<comment type="caution">
    <text evidence="7">The sequence shown here is derived from an EMBL/GenBank/DDBJ whole genome shotgun (WGS) entry which is preliminary data.</text>
</comment>
<evidence type="ECO:0000313" key="7">
    <source>
        <dbReference type="EMBL" id="PRY55461.1"/>
    </source>
</evidence>
<evidence type="ECO:0000256" key="6">
    <source>
        <dbReference type="SAM" id="Phobius"/>
    </source>
</evidence>
<evidence type="ECO:0000256" key="2">
    <source>
        <dbReference type="ARBA" id="ARBA00022475"/>
    </source>
</evidence>
<proteinExistence type="predicted"/>
<evidence type="ECO:0000256" key="1">
    <source>
        <dbReference type="ARBA" id="ARBA00004651"/>
    </source>
</evidence>
<dbReference type="AlphaFoldDB" id="A0A2T0UBZ4"/>
<dbReference type="OrthoDB" id="9807977at2"/>
<dbReference type="PANTHER" id="PTHR33529:SF8">
    <property type="entry name" value="PERMEASE, YJGP_YJGQ FAMILY"/>
    <property type="match status" value="1"/>
</dbReference>
<dbReference type="RefSeq" id="WP_106290893.1">
    <property type="nucleotide sequence ID" value="NZ_PVTH01000001.1"/>
</dbReference>
<name>A0A2T0UBZ4_9SPHI</name>
<dbReference type="PANTHER" id="PTHR33529">
    <property type="entry name" value="SLR0882 PROTEIN-RELATED"/>
    <property type="match status" value="1"/>
</dbReference>
<feature type="transmembrane region" description="Helical" evidence="6">
    <location>
        <begin position="104"/>
        <end position="127"/>
    </location>
</feature>
<evidence type="ECO:0000313" key="8">
    <source>
        <dbReference type="Proteomes" id="UP000238034"/>
    </source>
</evidence>
<protein>
    <submittedName>
        <fullName evidence="7">Lipopolysaccharide export system permease protein</fullName>
    </submittedName>
</protein>
<keyword evidence="4 6" id="KW-1133">Transmembrane helix</keyword>
<feature type="transmembrane region" description="Helical" evidence="6">
    <location>
        <begin position="57"/>
        <end position="83"/>
    </location>
</feature>
<evidence type="ECO:0000256" key="3">
    <source>
        <dbReference type="ARBA" id="ARBA00022692"/>
    </source>
</evidence>
<dbReference type="Proteomes" id="UP000238034">
    <property type="component" value="Unassembled WGS sequence"/>
</dbReference>
<comment type="subcellular location">
    <subcellularLocation>
        <location evidence="1">Cell membrane</location>
        <topology evidence="1">Multi-pass membrane protein</topology>
    </subcellularLocation>
</comment>